<dbReference type="EMBL" id="KP768318">
    <property type="protein sequence ID" value="AKU40374.1"/>
    <property type="molecule type" value="Genomic_DNA"/>
</dbReference>
<dbReference type="Proteomes" id="UP000157591">
    <property type="component" value="Segment"/>
</dbReference>
<gene>
    <name evidence="1" type="ORF">TT95_00016</name>
</gene>
<accession>A0A0K1LDA4</accession>
<evidence type="ECO:0000313" key="1">
    <source>
        <dbReference type="EMBL" id="AKU40374.1"/>
    </source>
</evidence>
<protein>
    <submittedName>
        <fullName evidence="1">Uncharacterized protein</fullName>
    </submittedName>
</protein>
<reference evidence="2" key="1">
    <citation type="submission" date="2015-02" db="EMBL/GenBank/DDBJ databases">
        <title>Draft genome sequence for camelpox virus strain 0408151v.</title>
        <authorList>
            <person name="Knight B.M."/>
            <person name="Bortzner J."/>
            <person name="Roberts D."/>
            <person name="Lin D."/>
            <person name="Hari K."/>
            <person name="Winegar R.A."/>
        </authorList>
    </citation>
    <scope>NUCLEOTIDE SEQUENCE [LARGE SCALE GENOMIC DNA]</scope>
</reference>
<proteinExistence type="predicted"/>
<organism evidence="1 2">
    <name type="scientific">Camelpox virus</name>
    <dbReference type="NCBI Taxonomy" id="28873"/>
    <lineage>
        <taxon>Viruses</taxon>
        <taxon>Varidnaviria</taxon>
        <taxon>Bamfordvirae</taxon>
        <taxon>Nucleocytoviricota</taxon>
        <taxon>Pokkesviricetes</taxon>
        <taxon>Chitovirales</taxon>
        <taxon>Poxviridae</taxon>
        <taxon>Chordopoxvirinae</taxon>
        <taxon>Orthopoxvirus</taxon>
        <taxon>Orthopoxvirus camelpox</taxon>
    </lineage>
</organism>
<evidence type="ECO:0000313" key="2">
    <source>
        <dbReference type="Proteomes" id="UP000157591"/>
    </source>
</evidence>
<sequence>MIPKILNTKSYYKYVDDTTHNLLLCILGRCNRYINSITPADNYRSVFVVTNIPYNV</sequence>
<name>A0A0K1LDA4_9POXV</name>